<proteinExistence type="predicted"/>
<accession>A0ABQ4DXG8</accession>
<keyword evidence="2" id="KW-1185">Reference proteome</keyword>
<comment type="caution">
    <text evidence="1">The sequence shown here is derived from an EMBL/GenBank/DDBJ whole genome shotgun (WGS) entry which is preliminary data.</text>
</comment>
<dbReference type="EMBL" id="BONW01000008">
    <property type="protein sequence ID" value="GIG87131.1"/>
    <property type="molecule type" value="Genomic_DNA"/>
</dbReference>
<evidence type="ECO:0000313" key="2">
    <source>
        <dbReference type="Proteomes" id="UP000646749"/>
    </source>
</evidence>
<organism evidence="1 2">
    <name type="scientific">Plantactinospora endophytica</name>
    <dbReference type="NCBI Taxonomy" id="673535"/>
    <lineage>
        <taxon>Bacteria</taxon>
        <taxon>Bacillati</taxon>
        <taxon>Actinomycetota</taxon>
        <taxon>Actinomycetes</taxon>
        <taxon>Micromonosporales</taxon>
        <taxon>Micromonosporaceae</taxon>
        <taxon>Plantactinospora</taxon>
    </lineage>
</organism>
<sequence length="147" mass="16260">MVPEEPEGSPSTAAHRIVREHAEGDCRHCRDRRCWMLEWALKVTILEAGKVPDDLEWPVRLAARRVAEVHWPGDDGLCSPCLLPDCEPGGIALTWLNTVHDSWMPPIPNPRIERALRGPTPSVADLRRITGLGSDGRDVYGSEAGPD</sequence>
<protein>
    <recommendedName>
        <fullName evidence="3">4Fe-4S Wbl-type domain-containing protein</fullName>
    </recommendedName>
</protein>
<evidence type="ECO:0000313" key="1">
    <source>
        <dbReference type="EMBL" id="GIG87131.1"/>
    </source>
</evidence>
<name>A0ABQ4DXG8_9ACTN</name>
<evidence type="ECO:0008006" key="3">
    <source>
        <dbReference type="Google" id="ProtNLM"/>
    </source>
</evidence>
<reference evidence="1 2" key="1">
    <citation type="submission" date="2021-01" db="EMBL/GenBank/DDBJ databases">
        <title>Whole genome shotgun sequence of Plantactinospora endophytica NBRC 110450.</title>
        <authorList>
            <person name="Komaki H."/>
            <person name="Tamura T."/>
        </authorList>
    </citation>
    <scope>NUCLEOTIDE SEQUENCE [LARGE SCALE GENOMIC DNA]</scope>
    <source>
        <strain evidence="1 2">NBRC 110450</strain>
    </source>
</reference>
<dbReference type="Proteomes" id="UP000646749">
    <property type="component" value="Unassembled WGS sequence"/>
</dbReference>
<gene>
    <name evidence="1" type="ORF">Pen02_20670</name>
</gene>